<dbReference type="EMBL" id="QKRX01000005">
    <property type="protein sequence ID" value="RAU18325.1"/>
    <property type="molecule type" value="Genomic_DNA"/>
</dbReference>
<dbReference type="PROSITE" id="PS50887">
    <property type="entry name" value="GGDEF"/>
    <property type="match status" value="1"/>
</dbReference>
<keyword evidence="4" id="KW-1133">Transmembrane helix</keyword>
<dbReference type="Gene3D" id="3.30.70.270">
    <property type="match status" value="1"/>
</dbReference>
<dbReference type="FunFam" id="3.30.70.270:FF:000001">
    <property type="entry name" value="Diguanylate cyclase domain protein"/>
    <property type="match status" value="1"/>
</dbReference>
<keyword evidence="4" id="KW-0472">Membrane</keyword>
<dbReference type="OrthoDB" id="9812260at2"/>
<proteinExistence type="predicted"/>
<dbReference type="InterPro" id="IPR000160">
    <property type="entry name" value="GGDEF_dom"/>
</dbReference>
<dbReference type="SUPFAM" id="SSF55073">
    <property type="entry name" value="Nucleotide cyclase"/>
    <property type="match status" value="1"/>
</dbReference>
<dbReference type="PANTHER" id="PTHR45138">
    <property type="entry name" value="REGULATORY COMPONENTS OF SENSORY TRANSDUCTION SYSTEM"/>
    <property type="match status" value="1"/>
</dbReference>
<organism evidence="6 7">
    <name type="scientific">Nitrincola tibetensis</name>
    <dbReference type="NCBI Taxonomy" id="2219697"/>
    <lineage>
        <taxon>Bacteria</taxon>
        <taxon>Pseudomonadati</taxon>
        <taxon>Pseudomonadota</taxon>
        <taxon>Gammaproteobacteria</taxon>
        <taxon>Oceanospirillales</taxon>
        <taxon>Oceanospirillaceae</taxon>
        <taxon>Nitrincola</taxon>
    </lineage>
</organism>
<evidence type="ECO:0000313" key="6">
    <source>
        <dbReference type="EMBL" id="RAU18325.1"/>
    </source>
</evidence>
<dbReference type="PANTHER" id="PTHR45138:SF9">
    <property type="entry name" value="DIGUANYLATE CYCLASE DGCM-RELATED"/>
    <property type="match status" value="1"/>
</dbReference>
<dbReference type="AlphaFoldDB" id="A0A364NN40"/>
<dbReference type="EC" id="2.7.7.65" evidence="2"/>
<protein>
    <recommendedName>
        <fullName evidence="2">diguanylate cyclase</fullName>
        <ecNumber evidence="2">2.7.7.65</ecNumber>
    </recommendedName>
</protein>
<dbReference type="InterPro" id="IPR050469">
    <property type="entry name" value="Diguanylate_Cyclase"/>
</dbReference>
<comment type="caution">
    <text evidence="6">The sequence shown here is derived from an EMBL/GenBank/DDBJ whole genome shotgun (WGS) entry which is preliminary data.</text>
</comment>
<evidence type="ECO:0000259" key="5">
    <source>
        <dbReference type="PROSITE" id="PS50887"/>
    </source>
</evidence>
<dbReference type="GO" id="GO:0052621">
    <property type="term" value="F:diguanylate cyclase activity"/>
    <property type="evidence" value="ECO:0007669"/>
    <property type="project" value="UniProtKB-EC"/>
</dbReference>
<evidence type="ECO:0000256" key="2">
    <source>
        <dbReference type="ARBA" id="ARBA00012528"/>
    </source>
</evidence>
<keyword evidence="7" id="KW-1185">Reference proteome</keyword>
<feature type="transmembrane region" description="Helical" evidence="4">
    <location>
        <begin position="318"/>
        <end position="339"/>
    </location>
</feature>
<accession>A0A364NN40</accession>
<dbReference type="CDD" id="cd01949">
    <property type="entry name" value="GGDEF"/>
    <property type="match status" value="1"/>
</dbReference>
<dbReference type="RefSeq" id="WP_112158966.1">
    <property type="nucleotide sequence ID" value="NZ_QKRX01000005.1"/>
</dbReference>
<dbReference type="SMART" id="SM00267">
    <property type="entry name" value="GGDEF"/>
    <property type="match status" value="1"/>
</dbReference>
<dbReference type="InterPro" id="IPR043128">
    <property type="entry name" value="Rev_trsase/Diguanyl_cyclase"/>
</dbReference>
<feature type="transmembrane region" description="Helical" evidence="4">
    <location>
        <begin position="38"/>
        <end position="59"/>
    </location>
</feature>
<evidence type="ECO:0000256" key="3">
    <source>
        <dbReference type="ARBA" id="ARBA00034247"/>
    </source>
</evidence>
<dbReference type="Proteomes" id="UP000250744">
    <property type="component" value="Unassembled WGS sequence"/>
</dbReference>
<gene>
    <name evidence="6" type="ORF">DN062_08830</name>
</gene>
<reference evidence="6 7" key="1">
    <citation type="submission" date="2018-06" db="EMBL/GenBank/DDBJ databases">
        <title>Nitrincola tibetense sp. nov., isolated from Lake XuguoCo on Tibetan Plateau.</title>
        <authorList>
            <person name="Xing P."/>
        </authorList>
    </citation>
    <scope>NUCLEOTIDE SEQUENCE [LARGE SCALE GENOMIC DNA]</scope>
    <source>
        <strain evidence="7">xg18</strain>
    </source>
</reference>
<name>A0A364NN40_9GAMM</name>
<dbReference type="NCBIfam" id="TIGR00254">
    <property type="entry name" value="GGDEF"/>
    <property type="match status" value="1"/>
</dbReference>
<comment type="catalytic activity">
    <reaction evidence="3">
        <text>2 GTP = 3',3'-c-di-GMP + 2 diphosphate</text>
        <dbReference type="Rhea" id="RHEA:24898"/>
        <dbReference type="ChEBI" id="CHEBI:33019"/>
        <dbReference type="ChEBI" id="CHEBI:37565"/>
        <dbReference type="ChEBI" id="CHEBI:58805"/>
        <dbReference type="EC" id="2.7.7.65"/>
    </reaction>
</comment>
<keyword evidence="4" id="KW-0812">Transmembrane</keyword>
<evidence type="ECO:0000313" key="7">
    <source>
        <dbReference type="Proteomes" id="UP000250744"/>
    </source>
</evidence>
<feature type="domain" description="GGDEF" evidence="5">
    <location>
        <begin position="380"/>
        <end position="512"/>
    </location>
</feature>
<evidence type="ECO:0000256" key="1">
    <source>
        <dbReference type="ARBA" id="ARBA00001946"/>
    </source>
</evidence>
<dbReference type="Pfam" id="PF00990">
    <property type="entry name" value="GGDEF"/>
    <property type="match status" value="1"/>
</dbReference>
<sequence length="512" mass="58130">MAGVGLWVRKIRDSLYIRRDIVFMQSAPNKAIPSLYRITRLMLGVFIPILILIGVFNGVRMSSDFEKMINQVEQDVVHSLHLIDDALEILETVFDRQMSDGLNEFMQAYHDAGQSPQDIDLMALKSSFKDTMDVYIINRNGVVEFSTIEQDLGLDLTQWADFHEYLEAIREEGLPVVDRMSRETLTGLFRKYAYYPTPDKEWILELGIKPEVIAEYMTKLDPVQVGRRIALSNDVIDSIRIIDRLGWELSMSSPEQVDASIMDKANQVRETRQSLEFISWNTSTRYILQENRGHMMSFGAPDQVIELVYSRTRLITGIVTNILVTLAGIIVSLVLGYWLKTVEEELRNHAIYDGLTGVFNRRYGMSLLEIEINKASRLNSPLSCLLIDIDNFKKINDSFGHDVGDQVLSKVANELNQTLRAYDVFFRYGGEEFVIVFPGLSLEDAEMCSDRIRQLCAQVSVPVGKDKTIQTTLSAGLVLLNANETSKELLKRADMALYEAKQGGRNLIKIAA</sequence>
<comment type="cofactor">
    <cofactor evidence="1">
        <name>Mg(2+)</name>
        <dbReference type="ChEBI" id="CHEBI:18420"/>
    </cofactor>
</comment>
<evidence type="ECO:0000256" key="4">
    <source>
        <dbReference type="SAM" id="Phobius"/>
    </source>
</evidence>
<dbReference type="InterPro" id="IPR029787">
    <property type="entry name" value="Nucleotide_cyclase"/>
</dbReference>